<dbReference type="GO" id="GO:0016020">
    <property type="term" value="C:membrane"/>
    <property type="evidence" value="ECO:0007669"/>
    <property type="project" value="UniProtKB-SubCell"/>
</dbReference>
<evidence type="ECO:0000313" key="8">
    <source>
        <dbReference type="Proteomes" id="UP000613401"/>
    </source>
</evidence>
<evidence type="ECO:0000256" key="1">
    <source>
        <dbReference type="ARBA" id="ARBA00004141"/>
    </source>
</evidence>
<evidence type="ECO:0000256" key="2">
    <source>
        <dbReference type="ARBA" id="ARBA00022692"/>
    </source>
</evidence>
<dbReference type="Gene3D" id="1.20.58.340">
    <property type="entry name" value="Magnesium transport protein CorA, transmembrane region"/>
    <property type="match status" value="1"/>
</dbReference>
<dbReference type="InterPro" id="IPR045863">
    <property type="entry name" value="CorA_TM1_TM2"/>
</dbReference>
<evidence type="ECO:0000256" key="6">
    <source>
        <dbReference type="SAM" id="Phobius"/>
    </source>
</evidence>
<evidence type="ECO:0000313" key="7">
    <source>
        <dbReference type="EMBL" id="KAF3810300.1"/>
    </source>
</evidence>
<evidence type="ECO:0000256" key="4">
    <source>
        <dbReference type="ARBA" id="ARBA00023136"/>
    </source>
</evidence>
<dbReference type="Pfam" id="PF01544">
    <property type="entry name" value="CorA"/>
    <property type="match status" value="1"/>
</dbReference>
<feature type="transmembrane region" description="Helical" evidence="6">
    <location>
        <begin position="47"/>
        <end position="69"/>
    </location>
</feature>
<organism evidence="7 8">
    <name type="scientific">Colletotrichum gloeosporioides</name>
    <name type="common">Anthracnose fungus</name>
    <name type="synonym">Glomerella cingulata</name>
    <dbReference type="NCBI Taxonomy" id="474922"/>
    <lineage>
        <taxon>Eukaryota</taxon>
        <taxon>Fungi</taxon>
        <taxon>Dikarya</taxon>
        <taxon>Ascomycota</taxon>
        <taxon>Pezizomycotina</taxon>
        <taxon>Sordariomycetes</taxon>
        <taxon>Hypocreomycetidae</taxon>
        <taxon>Glomerellales</taxon>
        <taxon>Glomerellaceae</taxon>
        <taxon>Colletotrichum</taxon>
        <taxon>Colletotrichum gloeosporioides species complex</taxon>
    </lineage>
</organism>
<gene>
    <name evidence="7" type="ORF">GCG54_00002758</name>
</gene>
<feature type="transmembrane region" description="Helical" evidence="6">
    <location>
        <begin position="81"/>
        <end position="99"/>
    </location>
</feature>
<keyword evidence="3 6" id="KW-1133">Transmembrane helix</keyword>
<comment type="caution">
    <text evidence="7">The sequence shown here is derived from an EMBL/GenBank/DDBJ whole genome shotgun (WGS) entry which is preliminary data.</text>
</comment>
<evidence type="ECO:0000256" key="3">
    <source>
        <dbReference type="ARBA" id="ARBA00022989"/>
    </source>
</evidence>
<feature type="region of interest" description="Disordered" evidence="5">
    <location>
        <begin position="126"/>
        <end position="150"/>
    </location>
</feature>
<protein>
    <submittedName>
        <fullName evidence="7">Uncharacterized protein</fullName>
    </submittedName>
</protein>
<keyword evidence="2 6" id="KW-0812">Transmembrane</keyword>
<dbReference type="AlphaFoldDB" id="A0A8H4CUM0"/>
<dbReference type="InterPro" id="IPR002523">
    <property type="entry name" value="MgTranspt_CorA/ZnTranspt_ZntB"/>
</dbReference>
<dbReference type="GeneID" id="69009919"/>
<keyword evidence="4 6" id="KW-0472">Membrane</keyword>
<name>A0A8H4CUM0_COLGL</name>
<dbReference type="RefSeq" id="XP_045269459.1">
    <property type="nucleotide sequence ID" value="XM_045402841.1"/>
</dbReference>
<keyword evidence="8" id="KW-1185">Reference proteome</keyword>
<sequence length="150" mass="16709">MAGPSANGDLETDYILGDIKEMDRFAEQTQEALTNLQGMEAVKQGKIVLIFTLITVWFLPLSFLTSLFALDVASFLTAPAWSLYVISYVWKLEIVQYYSKMQRNATKESRPIKAARAKSSALFCPPLRGLRSRGRADEEHGVSSNSDLGK</sequence>
<comment type="subcellular location">
    <subcellularLocation>
        <location evidence="1">Membrane</location>
        <topology evidence="1">Multi-pass membrane protein</topology>
    </subcellularLocation>
</comment>
<evidence type="ECO:0000256" key="5">
    <source>
        <dbReference type="SAM" id="MobiDB-lite"/>
    </source>
</evidence>
<reference evidence="7" key="1">
    <citation type="journal article" date="2020" name="Phytopathology">
        <title>Genome sequence and comparative analysis of Colletotrichum gloeosporioides isolated from Liriodendron leaves.</title>
        <authorList>
            <person name="Fu F.F."/>
            <person name="Hao Z."/>
            <person name="Wang P."/>
            <person name="Lu Y."/>
            <person name="Xue L.J."/>
            <person name="Wei G."/>
            <person name="Tian Y."/>
            <person name="Baishi H."/>
            <person name="Xu H."/>
            <person name="Shi J."/>
            <person name="Cheng T."/>
            <person name="Wang G."/>
            <person name="Yi Y."/>
            <person name="Chen J."/>
        </authorList>
    </citation>
    <scope>NUCLEOTIDE SEQUENCE</scope>
    <source>
        <strain evidence="7">Lc1</strain>
    </source>
</reference>
<dbReference type="SUPFAM" id="SSF144083">
    <property type="entry name" value="Magnesium transport protein CorA, transmembrane region"/>
    <property type="match status" value="1"/>
</dbReference>
<dbReference type="Proteomes" id="UP000613401">
    <property type="component" value="Unassembled WGS sequence"/>
</dbReference>
<dbReference type="EMBL" id="WVTB01000013">
    <property type="protein sequence ID" value="KAF3810300.1"/>
    <property type="molecule type" value="Genomic_DNA"/>
</dbReference>
<proteinExistence type="predicted"/>
<reference evidence="7" key="2">
    <citation type="submission" date="2020-03" db="EMBL/GenBank/DDBJ databases">
        <authorList>
            <person name="Fu F.-F."/>
            <person name="Chen J."/>
        </authorList>
    </citation>
    <scope>NUCLEOTIDE SEQUENCE</scope>
    <source>
        <strain evidence="7">Lc1</strain>
    </source>
</reference>
<accession>A0A8H4CUM0</accession>